<feature type="coiled-coil region" evidence="1">
    <location>
        <begin position="82"/>
        <end position="116"/>
    </location>
</feature>
<sequence length="173" mass="20249">MTFAEPSSFKHPPQLQNRPVRRRRLDPLEVTPEQYQRLVRLLQQGPQQVGREHTDPVSRLLDREGGTWLTDRQGQAEEDILEEPYMEELEELQDQIRATEETAQRAREAEDRLRTLVNLKPRVAATLVKHHRRQAIYFREEDLREDPPADQGEEEAEDSQDHPQGQGGEEQDL</sequence>
<evidence type="ECO:0000313" key="4">
    <source>
        <dbReference type="Proteomes" id="UP000250043"/>
    </source>
</evidence>
<evidence type="ECO:0000256" key="1">
    <source>
        <dbReference type="SAM" id="Coils"/>
    </source>
</evidence>
<dbReference type="EMBL" id="KV722594">
    <property type="protein sequence ID" value="OCH85300.1"/>
    <property type="molecule type" value="Genomic_DNA"/>
</dbReference>
<protein>
    <submittedName>
        <fullName evidence="3">Uncharacterized protein</fullName>
    </submittedName>
</protein>
<reference evidence="3 4" key="1">
    <citation type="submission" date="2016-07" db="EMBL/GenBank/DDBJ databases">
        <title>Draft genome of the white-rot fungus Obba rivulosa 3A-2.</title>
        <authorList>
            <consortium name="DOE Joint Genome Institute"/>
            <person name="Miettinen O."/>
            <person name="Riley R."/>
            <person name="Acob R."/>
            <person name="Barry K."/>
            <person name="Cullen D."/>
            <person name="De Vries R."/>
            <person name="Hainaut M."/>
            <person name="Hatakka A."/>
            <person name="Henrissat B."/>
            <person name="Hilden K."/>
            <person name="Kuo R."/>
            <person name="Labutti K."/>
            <person name="Lipzen A."/>
            <person name="Makela M.R."/>
            <person name="Sandor L."/>
            <person name="Spatafora J.W."/>
            <person name="Grigoriev I.V."/>
            <person name="Hibbett D.S."/>
        </authorList>
    </citation>
    <scope>NUCLEOTIDE SEQUENCE [LARGE SCALE GENOMIC DNA]</scope>
    <source>
        <strain evidence="3 4">3A-2</strain>
    </source>
</reference>
<feature type="compositionally biased region" description="Basic and acidic residues" evidence="2">
    <location>
        <begin position="138"/>
        <end position="147"/>
    </location>
</feature>
<organism evidence="3 4">
    <name type="scientific">Obba rivulosa</name>
    <dbReference type="NCBI Taxonomy" id="1052685"/>
    <lineage>
        <taxon>Eukaryota</taxon>
        <taxon>Fungi</taxon>
        <taxon>Dikarya</taxon>
        <taxon>Basidiomycota</taxon>
        <taxon>Agaricomycotina</taxon>
        <taxon>Agaricomycetes</taxon>
        <taxon>Polyporales</taxon>
        <taxon>Gelatoporiaceae</taxon>
        <taxon>Obba</taxon>
    </lineage>
</organism>
<dbReference type="AlphaFoldDB" id="A0A8E2DEW0"/>
<keyword evidence="1" id="KW-0175">Coiled coil</keyword>
<evidence type="ECO:0000313" key="3">
    <source>
        <dbReference type="EMBL" id="OCH85300.1"/>
    </source>
</evidence>
<keyword evidence="4" id="KW-1185">Reference proteome</keyword>
<gene>
    <name evidence="3" type="ORF">OBBRIDRAFT_839069</name>
</gene>
<proteinExistence type="predicted"/>
<feature type="region of interest" description="Disordered" evidence="2">
    <location>
        <begin position="135"/>
        <end position="173"/>
    </location>
</feature>
<accession>A0A8E2DEW0</accession>
<name>A0A8E2DEW0_9APHY</name>
<dbReference type="Proteomes" id="UP000250043">
    <property type="component" value="Unassembled WGS sequence"/>
</dbReference>
<evidence type="ECO:0000256" key="2">
    <source>
        <dbReference type="SAM" id="MobiDB-lite"/>
    </source>
</evidence>
<feature type="region of interest" description="Disordered" evidence="2">
    <location>
        <begin position="1"/>
        <end position="28"/>
    </location>
</feature>